<proteinExistence type="predicted"/>
<gene>
    <name evidence="2" type="ORF">LTRI10_LOCUS51761</name>
</gene>
<feature type="compositionally biased region" description="Basic and acidic residues" evidence="1">
    <location>
        <begin position="1"/>
        <end position="11"/>
    </location>
</feature>
<feature type="compositionally biased region" description="Basic and acidic residues" evidence="1">
    <location>
        <begin position="25"/>
        <end position="46"/>
    </location>
</feature>
<name>A0AAV2GNY5_9ROSI</name>
<feature type="region of interest" description="Disordered" evidence="1">
    <location>
        <begin position="1"/>
        <end position="46"/>
    </location>
</feature>
<keyword evidence="3" id="KW-1185">Reference proteome</keyword>
<evidence type="ECO:0000313" key="3">
    <source>
        <dbReference type="Proteomes" id="UP001497516"/>
    </source>
</evidence>
<organism evidence="2 3">
    <name type="scientific">Linum trigynum</name>
    <dbReference type="NCBI Taxonomy" id="586398"/>
    <lineage>
        <taxon>Eukaryota</taxon>
        <taxon>Viridiplantae</taxon>
        <taxon>Streptophyta</taxon>
        <taxon>Embryophyta</taxon>
        <taxon>Tracheophyta</taxon>
        <taxon>Spermatophyta</taxon>
        <taxon>Magnoliopsida</taxon>
        <taxon>eudicotyledons</taxon>
        <taxon>Gunneridae</taxon>
        <taxon>Pentapetalae</taxon>
        <taxon>rosids</taxon>
        <taxon>fabids</taxon>
        <taxon>Malpighiales</taxon>
        <taxon>Linaceae</taxon>
        <taxon>Linum</taxon>
    </lineage>
</organism>
<reference evidence="2 3" key="1">
    <citation type="submission" date="2024-04" db="EMBL/GenBank/DDBJ databases">
        <authorList>
            <person name="Fracassetti M."/>
        </authorList>
    </citation>
    <scope>NUCLEOTIDE SEQUENCE [LARGE SCALE GENOMIC DNA]</scope>
</reference>
<evidence type="ECO:0000256" key="1">
    <source>
        <dbReference type="SAM" id="MobiDB-lite"/>
    </source>
</evidence>
<dbReference type="AlphaFoldDB" id="A0AAV2GNY5"/>
<sequence>MEPRLSEDSDRGTTAMMSVLRRSAGLRDGEVATRNDRKMKGRRRGDWNERDAGGFYRLGARAVEGEGFTEWAALYSPQAMPNCNQMAADAPFSS</sequence>
<accession>A0AAV2GNY5</accession>
<protein>
    <submittedName>
        <fullName evidence="2">Uncharacterized protein</fullName>
    </submittedName>
</protein>
<dbReference type="Proteomes" id="UP001497516">
    <property type="component" value="Chromosome 9"/>
</dbReference>
<dbReference type="EMBL" id="OZ034822">
    <property type="protein sequence ID" value="CAL1412466.1"/>
    <property type="molecule type" value="Genomic_DNA"/>
</dbReference>
<evidence type="ECO:0000313" key="2">
    <source>
        <dbReference type="EMBL" id="CAL1412466.1"/>
    </source>
</evidence>